<dbReference type="OrthoDB" id="10651581at2759"/>
<feature type="region of interest" description="Disordered" evidence="1">
    <location>
        <begin position="1"/>
        <end position="33"/>
    </location>
</feature>
<evidence type="ECO:0008006" key="4">
    <source>
        <dbReference type="Google" id="ProtNLM"/>
    </source>
</evidence>
<dbReference type="EMBL" id="SSTE01001516">
    <property type="protein sequence ID" value="KAA0065425.1"/>
    <property type="molecule type" value="Genomic_DNA"/>
</dbReference>
<comment type="caution">
    <text evidence="2">The sequence shown here is derived from an EMBL/GenBank/DDBJ whole genome shotgun (WGS) entry which is preliminary data.</text>
</comment>
<evidence type="ECO:0000313" key="2">
    <source>
        <dbReference type="EMBL" id="KAA0065425.1"/>
    </source>
</evidence>
<evidence type="ECO:0000256" key="1">
    <source>
        <dbReference type="SAM" id="MobiDB-lite"/>
    </source>
</evidence>
<reference evidence="2 3" key="1">
    <citation type="submission" date="2019-08" db="EMBL/GenBank/DDBJ databases">
        <title>Draft genome sequences of two oriental melons (Cucumis melo L. var makuwa).</title>
        <authorList>
            <person name="Kwon S.-Y."/>
        </authorList>
    </citation>
    <scope>NUCLEOTIDE SEQUENCE [LARGE SCALE GENOMIC DNA]</scope>
    <source>
        <strain evidence="3">cv. SW 3</strain>
        <tissue evidence="2">Leaf</tissue>
    </source>
</reference>
<dbReference type="AlphaFoldDB" id="A0A5A7VI23"/>
<name>A0A5A7VI23_CUCMM</name>
<dbReference type="Proteomes" id="UP000321393">
    <property type="component" value="Unassembled WGS sequence"/>
</dbReference>
<proteinExistence type="predicted"/>
<gene>
    <name evidence="2" type="ORF">E6C27_scaffold17G001020</name>
</gene>
<protein>
    <recommendedName>
        <fullName evidence="4">Envelope-like protein</fullName>
    </recommendedName>
</protein>
<sequence>MGENIIDPADENPDPNVDDHVEPTDNSVPDNAVPNRHIADEVNVSDKHHSCLSVMDIIVKAGLSKTISKVGPFYPQLIKKFIVNLSSEFNNPSSLDYQIVHIRGTFLYQLCNDEIVDAGLFIYNQFLRHVGTFGVKILILLPRFFSSFLVHLNVEVLTPNDAPGPDPKTLSLSYRLFQESHVPDIENMI</sequence>
<organism evidence="2 3">
    <name type="scientific">Cucumis melo var. makuwa</name>
    <name type="common">Oriental melon</name>
    <dbReference type="NCBI Taxonomy" id="1194695"/>
    <lineage>
        <taxon>Eukaryota</taxon>
        <taxon>Viridiplantae</taxon>
        <taxon>Streptophyta</taxon>
        <taxon>Embryophyta</taxon>
        <taxon>Tracheophyta</taxon>
        <taxon>Spermatophyta</taxon>
        <taxon>Magnoliopsida</taxon>
        <taxon>eudicotyledons</taxon>
        <taxon>Gunneridae</taxon>
        <taxon>Pentapetalae</taxon>
        <taxon>rosids</taxon>
        <taxon>fabids</taxon>
        <taxon>Cucurbitales</taxon>
        <taxon>Cucurbitaceae</taxon>
        <taxon>Benincaseae</taxon>
        <taxon>Cucumis</taxon>
    </lineage>
</organism>
<evidence type="ECO:0000313" key="3">
    <source>
        <dbReference type="Proteomes" id="UP000321393"/>
    </source>
</evidence>
<accession>A0A5A7VI23</accession>